<dbReference type="FunFam" id="2.160.20.10:FF:000001">
    <property type="entry name" value="Pectinesterase"/>
    <property type="match status" value="1"/>
</dbReference>
<evidence type="ECO:0000256" key="3">
    <source>
        <dbReference type="ARBA" id="ARBA00007786"/>
    </source>
</evidence>
<feature type="active site" evidence="6">
    <location>
        <position position="379"/>
    </location>
</feature>
<comment type="similarity">
    <text evidence="2">In the N-terminal section; belongs to the PMEI family.</text>
</comment>
<dbReference type="Proteomes" id="UP000594263">
    <property type="component" value="Unplaced"/>
</dbReference>
<evidence type="ECO:0000259" key="9">
    <source>
        <dbReference type="Pfam" id="PF04043"/>
    </source>
</evidence>
<proteinExistence type="inferred from homology"/>
<feature type="signal peptide" evidence="7">
    <location>
        <begin position="1"/>
        <end position="32"/>
    </location>
</feature>
<evidence type="ECO:0000259" key="8">
    <source>
        <dbReference type="Pfam" id="PF01095"/>
    </source>
</evidence>
<dbReference type="InterPro" id="IPR000070">
    <property type="entry name" value="Pectinesterase_cat"/>
</dbReference>
<comment type="pathway">
    <text evidence="1 7">Glycan metabolism; pectin degradation; 2-dehydro-3-deoxy-D-gluconate from pectin: step 1/5.</text>
</comment>
<sequence length="539" mass="59065">MALTTLNAIPFSLRSVITLILLFHFSSTSVESLSSSSFTHSKLRSGMQAASRSVNSSIIYKTIQVAQKVRSTALQQIAQADKGFNNASAAISDCVDLLDDSIDHLYSIAATQNLYGGVKSSPSCNRNINACSALSAILANQETCMEGLLDYYMDNKNNNIAKKTLRAGIDQLNPLLSQMILMAANDHLSGQLRTIAAEDDPSWAAELENYNNKNFVNNVSEQLSVANSKVTVALDGSGDYRSIAAAVDAAPSNSNKKFFIHVKRGVYHEYVVIPTSKRNVVMMGDGIGATVIRGSRNHRRDRINTFRTATFAVAGCGFMAKNITFENTAGPTGDQAVALLANANNLVFYGCAFKGYQDTLYAKSGLQFYRECEIHGTIDFIFGDAAAVFQKCQIIVRKPLPSQYNTVTAQGRTLACSATGYSFHDCSFTAEDDLPASTRTYLGRPWEPYSRTVVMKSRLGPLIHPSGWSPWNDKMRCLDTLYYGEYDNSGVGSDVKGRVKWPGFHPRMSRKKADKFTVGKFILGDKWLPSTGVIYDPDL</sequence>
<dbReference type="EnsemblPlants" id="Kaladp0996s0009.1.v1.1">
    <property type="protein sequence ID" value="Kaladp0996s0009.1.v1.1"/>
    <property type="gene ID" value="Kaladp0996s0009.v1.1"/>
</dbReference>
<dbReference type="GO" id="GO:0045490">
    <property type="term" value="P:pectin catabolic process"/>
    <property type="evidence" value="ECO:0007669"/>
    <property type="project" value="UniProtKB-UniRule"/>
</dbReference>
<dbReference type="SUPFAM" id="SSF101148">
    <property type="entry name" value="Plant invertase/pectin methylesterase inhibitor"/>
    <property type="match status" value="1"/>
</dbReference>
<feature type="domain" description="Pectinesterase inhibitor" evidence="9">
    <location>
        <begin position="51"/>
        <end position="159"/>
    </location>
</feature>
<dbReference type="InterPro" id="IPR011050">
    <property type="entry name" value="Pectin_lyase_fold/virulence"/>
</dbReference>
<dbReference type="SUPFAM" id="SSF51126">
    <property type="entry name" value="Pectin lyase-like"/>
    <property type="match status" value="1"/>
</dbReference>
<dbReference type="UniPathway" id="UPA00545">
    <property type="reaction ID" value="UER00823"/>
</dbReference>
<evidence type="ECO:0000313" key="11">
    <source>
        <dbReference type="Proteomes" id="UP000594263"/>
    </source>
</evidence>
<evidence type="ECO:0000313" key="10">
    <source>
        <dbReference type="EnsemblPlants" id="Kaladp0996s0009.1.v1.1"/>
    </source>
</evidence>
<dbReference type="Gene3D" id="2.160.20.10">
    <property type="entry name" value="Single-stranded right-handed beta-helix, Pectin lyase-like"/>
    <property type="match status" value="1"/>
</dbReference>
<dbReference type="Gramene" id="Kaladp0996s0009.1.v1.1">
    <property type="protein sequence ID" value="Kaladp0996s0009.1.v1.1"/>
    <property type="gene ID" value="Kaladp0996s0009.v1.1"/>
</dbReference>
<dbReference type="GO" id="GO:0030599">
    <property type="term" value="F:pectinesterase activity"/>
    <property type="evidence" value="ECO:0007669"/>
    <property type="project" value="UniProtKB-UniRule"/>
</dbReference>
<keyword evidence="4 7" id="KW-0378">Hydrolase</keyword>
<protein>
    <recommendedName>
        <fullName evidence="7">Pectinesterase</fullName>
        <ecNumber evidence="7">3.1.1.11</ecNumber>
    </recommendedName>
</protein>
<evidence type="ECO:0000256" key="2">
    <source>
        <dbReference type="ARBA" id="ARBA00006027"/>
    </source>
</evidence>
<dbReference type="GO" id="GO:0042545">
    <property type="term" value="P:cell wall modification"/>
    <property type="evidence" value="ECO:0007669"/>
    <property type="project" value="UniProtKB-UniRule"/>
</dbReference>
<dbReference type="PANTHER" id="PTHR31707">
    <property type="entry name" value="PECTINESTERASE"/>
    <property type="match status" value="1"/>
</dbReference>
<keyword evidence="7" id="KW-0732">Signal</keyword>
<dbReference type="EC" id="3.1.1.11" evidence="7"/>
<keyword evidence="11" id="KW-1185">Reference proteome</keyword>
<dbReference type="InterPro" id="IPR033131">
    <property type="entry name" value="Pectinesterase_Asp_AS"/>
</dbReference>
<evidence type="ECO:0000256" key="6">
    <source>
        <dbReference type="PROSITE-ProRule" id="PRU10040"/>
    </source>
</evidence>
<dbReference type="AlphaFoldDB" id="A0A7N1A7T4"/>
<dbReference type="GO" id="GO:0004857">
    <property type="term" value="F:enzyme inhibitor activity"/>
    <property type="evidence" value="ECO:0007669"/>
    <property type="project" value="InterPro"/>
</dbReference>
<organism evidence="10 11">
    <name type="scientific">Kalanchoe fedtschenkoi</name>
    <name type="common">Lavender scallops</name>
    <name type="synonym">South American air plant</name>
    <dbReference type="NCBI Taxonomy" id="63787"/>
    <lineage>
        <taxon>Eukaryota</taxon>
        <taxon>Viridiplantae</taxon>
        <taxon>Streptophyta</taxon>
        <taxon>Embryophyta</taxon>
        <taxon>Tracheophyta</taxon>
        <taxon>Spermatophyta</taxon>
        <taxon>Magnoliopsida</taxon>
        <taxon>eudicotyledons</taxon>
        <taxon>Gunneridae</taxon>
        <taxon>Pentapetalae</taxon>
        <taxon>Saxifragales</taxon>
        <taxon>Crassulaceae</taxon>
        <taxon>Kalanchoe</taxon>
    </lineage>
</organism>
<dbReference type="InterPro" id="IPR012334">
    <property type="entry name" value="Pectin_lyas_fold"/>
</dbReference>
<dbReference type="Pfam" id="PF04043">
    <property type="entry name" value="PMEI"/>
    <property type="match status" value="1"/>
</dbReference>
<evidence type="ECO:0000256" key="7">
    <source>
        <dbReference type="RuleBase" id="RU000589"/>
    </source>
</evidence>
<dbReference type="InterPro" id="IPR035513">
    <property type="entry name" value="Invertase/methylesterase_inhib"/>
</dbReference>
<accession>A0A7N1A7T4</accession>
<evidence type="ECO:0000256" key="5">
    <source>
        <dbReference type="ARBA" id="ARBA00023085"/>
    </source>
</evidence>
<comment type="catalytic activity">
    <reaction evidence="7">
        <text>[(1-&gt;4)-alpha-D-galacturonosyl methyl ester](n) + n H2O = [(1-&gt;4)-alpha-D-galacturonosyl](n) + n methanol + n H(+)</text>
        <dbReference type="Rhea" id="RHEA:22380"/>
        <dbReference type="Rhea" id="RHEA-COMP:14570"/>
        <dbReference type="Rhea" id="RHEA-COMP:14573"/>
        <dbReference type="ChEBI" id="CHEBI:15377"/>
        <dbReference type="ChEBI" id="CHEBI:15378"/>
        <dbReference type="ChEBI" id="CHEBI:17790"/>
        <dbReference type="ChEBI" id="CHEBI:140522"/>
        <dbReference type="ChEBI" id="CHEBI:140523"/>
        <dbReference type="EC" id="3.1.1.11"/>
    </reaction>
</comment>
<dbReference type="Pfam" id="PF01095">
    <property type="entry name" value="Pectinesterase"/>
    <property type="match status" value="1"/>
</dbReference>
<dbReference type="PROSITE" id="PS00503">
    <property type="entry name" value="PECTINESTERASE_2"/>
    <property type="match status" value="1"/>
</dbReference>
<dbReference type="Gene3D" id="1.20.140.40">
    <property type="entry name" value="Invertase/pectin methylesterase inhibitor family protein"/>
    <property type="match status" value="1"/>
</dbReference>
<evidence type="ECO:0000256" key="4">
    <source>
        <dbReference type="ARBA" id="ARBA00022801"/>
    </source>
</evidence>
<dbReference type="InterPro" id="IPR006501">
    <property type="entry name" value="Pectinesterase_inhib_dom"/>
</dbReference>
<reference evidence="10" key="1">
    <citation type="submission" date="2021-01" db="UniProtKB">
        <authorList>
            <consortium name="EnsemblPlants"/>
        </authorList>
    </citation>
    <scope>IDENTIFICATION</scope>
</reference>
<evidence type="ECO:0000256" key="1">
    <source>
        <dbReference type="ARBA" id="ARBA00005184"/>
    </source>
</evidence>
<feature type="chain" id="PRO_5029952219" description="Pectinesterase" evidence="7">
    <location>
        <begin position="33"/>
        <end position="539"/>
    </location>
</feature>
<feature type="domain" description="Pectinesterase catalytic" evidence="8">
    <location>
        <begin position="230"/>
        <end position="525"/>
    </location>
</feature>
<keyword evidence="5 7" id="KW-0063">Aspartyl esterase</keyword>
<comment type="similarity">
    <text evidence="3">In the C-terminal section; belongs to the pectinesterase family.</text>
</comment>
<name>A0A7N1A7T4_KALFE</name>